<protein>
    <submittedName>
        <fullName evidence="3">DUF885 domain-containing protein</fullName>
    </submittedName>
</protein>
<comment type="caution">
    <text evidence="3">The sequence shown here is derived from an EMBL/GenBank/DDBJ whole genome shotgun (WGS) entry which is preliminary data.</text>
</comment>
<dbReference type="RefSeq" id="WP_126783158.1">
    <property type="nucleotide sequence ID" value="NZ_PIQC01000010.1"/>
</dbReference>
<reference evidence="4" key="1">
    <citation type="journal article" date="2018" name="Front. Microbiol.">
        <title>Genome-Based Analysis Reveals the Taxonomy and Diversity of the Family Idiomarinaceae.</title>
        <authorList>
            <person name="Liu Y."/>
            <person name="Lai Q."/>
            <person name="Shao Z."/>
        </authorList>
    </citation>
    <scope>NUCLEOTIDE SEQUENCE [LARGE SCALE GENOMIC DNA]</scope>
    <source>
        <strain evidence="4">R22</strain>
    </source>
</reference>
<dbReference type="AlphaFoldDB" id="A0A432YT37"/>
<keyword evidence="4" id="KW-1185">Reference proteome</keyword>
<accession>A0A432YT37</accession>
<evidence type="ECO:0000256" key="1">
    <source>
        <dbReference type="SAM" id="MobiDB-lite"/>
    </source>
</evidence>
<keyword evidence="2" id="KW-0732">Signal</keyword>
<feature type="signal peptide" evidence="2">
    <location>
        <begin position="1"/>
        <end position="18"/>
    </location>
</feature>
<feature type="compositionally biased region" description="Polar residues" evidence="1">
    <location>
        <begin position="22"/>
        <end position="45"/>
    </location>
</feature>
<dbReference type="InterPro" id="IPR010281">
    <property type="entry name" value="DUF885"/>
</dbReference>
<proteinExistence type="predicted"/>
<evidence type="ECO:0000256" key="2">
    <source>
        <dbReference type="SAM" id="SignalP"/>
    </source>
</evidence>
<dbReference type="PROSITE" id="PS51257">
    <property type="entry name" value="PROKAR_LIPOPROTEIN"/>
    <property type="match status" value="1"/>
</dbReference>
<sequence>MRYSIVALAVLGLLTACGQPQENNSGQNSQTAAEQPKQTEQSSQSETERLNQWFEEKYEQQLQQSPIQMTFLGRKDRYGDIDDMTVAAEKKQLDWLEGTVEELKANFDYDKLNLEAQTSYDVWVYQYEQAKRNAEFRGMDYVFDQMRGAHTFLPQFLINFHRVDDAEDMEAYISRIKGGATAIEQLLQRAKEQVENGVRAPRFAYEQVIKEAKGLTSGAPFDEEGDSSLLEDAKNKLSALQENDAISAEKADKYEKEVRKALLERFRPSYEALISFLESDIENTDEVATGVHRLENGEAYYNARLANYTTTDLTADEIHEIGLSEVERLTNDMIAIKEKVEFDGDLQDFFDYIRTDERFFYPNNDEGAEMYLEDSREYLAYINEKLPEYFGILPKADLVVKRVEPFREQDGAAQHYYPGSPDGERPGIYYAHLSDMSSMPKNEMEAIAYHEGNPGHHMQISIAQELESVPEFRTQAGFTVYSEGWGLYSEQLAKEMGAYEDPYSDFGRLTTEIWRAVRLVVDTGMHAKGWTEEEAVKYFQDHTPIAEGAVRSEVRRYLVMPGQATAYKIGMIRILELREEAKQALGDKFDIRGFHDTVLGGGALPLHILERRVEQWVEKQKQA</sequence>
<feature type="chain" id="PRO_5019585026" evidence="2">
    <location>
        <begin position="19"/>
        <end position="623"/>
    </location>
</feature>
<dbReference type="PANTHER" id="PTHR33361:SF16">
    <property type="entry name" value="DUF885 DOMAIN-CONTAINING PROTEIN"/>
    <property type="match status" value="1"/>
</dbReference>
<organism evidence="3 4">
    <name type="scientific">Idiomarina ramblicola</name>
    <dbReference type="NCBI Taxonomy" id="263724"/>
    <lineage>
        <taxon>Bacteria</taxon>
        <taxon>Pseudomonadati</taxon>
        <taxon>Pseudomonadota</taxon>
        <taxon>Gammaproteobacteria</taxon>
        <taxon>Alteromonadales</taxon>
        <taxon>Idiomarinaceae</taxon>
        <taxon>Idiomarina</taxon>
    </lineage>
</organism>
<dbReference type="EMBL" id="PIQC01000010">
    <property type="protein sequence ID" value="RUO64742.1"/>
    <property type="molecule type" value="Genomic_DNA"/>
</dbReference>
<dbReference type="PANTHER" id="PTHR33361">
    <property type="entry name" value="GLR0591 PROTEIN"/>
    <property type="match status" value="1"/>
</dbReference>
<name>A0A432YT37_9GAMM</name>
<dbReference type="OrthoDB" id="9769898at2"/>
<gene>
    <name evidence="3" type="ORF">CWI78_12645</name>
</gene>
<dbReference type="Pfam" id="PF05960">
    <property type="entry name" value="DUF885"/>
    <property type="match status" value="1"/>
</dbReference>
<evidence type="ECO:0000313" key="4">
    <source>
        <dbReference type="Proteomes" id="UP000288058"/>
    </source>
</evidence>
<dbReference type="Proteomes" id="UP000288058">
    <property type="component" value="Unassembled WGS sequence"/>
</dbReference>
<feature type="region of interest" description="Disordered" evidence="1">
    <location>
        <begin position="22"/>
        <end position="47"/>
    </location>
</feature>
<evidence type="ECO:0000313" key="3">
    <source>
        <dbReference type="EMBL" id="RUO64742.1"/>
    </source>
</evidence>